<protein>
    <submittedName>
        <fullName evidence="1">Uncharacterized protein</fullName>
    </submittedName>
</protein>
<name>A0A916Z6C9_9SPHN</name>
<dbReference type="Proteomes" id="UP000612349">
    <property type="component" value="Unassembled WGS sequence"/>
</dbReference>
<comment type="caution">
    <text evidence="1">The sequence shown here is derived from an EMBL/GenBank/DDBJ whole genome shotgun (WGS) entry which is preliminary data.</text>
</comment>
<evidence type="ECO:0000313" key="1">
    <source>
        <dbReference type="EMBL" id="GGD78739.1"/>
    </source>
</evidence>
<organism evidence="1 2">
    <name type="scientific">Croceicoccus mobilis</name>
    <dbReference type="NCBI Taxonomy" id="1703339"/>
    <lineage>
        <taxon>Bacteria</taxon>
        <taxon>Pseudomonadati</taxon>
        <taxon>Pseudomonadota</taxon>
        <taxon>Alphaproteobacteria</taxon>
        <taxon>Sphingomonadales</taxon>
        <taxon>Erythrobacteraceae</taxon>
        <taxon>Croceicoccus</taxon>
    </lineage>
</organism>
<gene>
    <name evidence="1" type="ORF">GCM10010990_30780</name>
</gene>
<reference evidence="1" key="2">
    <citation type="submission" date="2020-09" db="EMBL/GenBank/DDBJ databases">
        <authorList>
            <person name="Sun Q."/>
            <person name="Zhou Y."/>
        </authorList>
    </citation>
    <scope>NUCLEOTIDE SEQUENCE</scope>
    <source>
        <strain evidence="1">CGMCC 1.15360</strain>
    </source>
</reference>
<sequence length="258" mass="28681">MGFLFEPYRKGHCCLCGGNAPLTGEHKVKASAIRAMFGKEKMVIGQFGGAEGYRNAQGPKSKALHHAAGLCAECNGNRTQPADREFDLFHNRTLELYAAGAEPITAFEDERYGDGSKPYLDVFRYFAKLLCCHMGDVRGPRPISLSAFAIGDLVLNRVFLAIDGDPNYRDWAAVSGDHAYAAHGGLNLSMDRETKLPSRIQSYVTLGPIRYRYWMEFASIEVAALACFHKAFWQSARAAMQDYINNPLTDEQLDRRGL</sequence>
<evidence type="ECO:0000313" key="2">
    <source>
        <dbReference type="Proteomes" id="UP000612349"/>
    </source>
</evidence>
<dbReference type="AlphaFoldDB" id="A0A916Z6C9"/>
<dbReference type="OrthoDB" id="9150066at2"/>
<accession>A0A916Z6C9</accession>
<proteinExistence type="predicted"/>
<reference evidence="1" key="1">
    <citation type="journal article" date="2014" name="Int. J. Syst. Evol. Microbiol.">
        <title>Complete genome sequence of Corynebacterium casei LMG S-19264T (=DSM 44701T), isolated from a smear-ripened cheese.</title>
        <authorList>
            <consortium name="US DOE Joint Genome Institute (JGI-PGF)"/>
            <person name="Walter F."/>
            <person name="Albersmeier A."/>
            <person name="Kalinowski J."/>
            <person name="Ruckert C."/>
        </authorList>
    </citation>
    <scope>NUCLEOTIDE SEQUENCE</scope>
    <source>
        <strain evidence="1">CGMCC 1.15360</strain>
    </source>
</reference>
<keyword evidence="2" id="KW-1185">Reference proteome</keyword>
<dbReference type="EMBL" id="BMIP01000007">
    <property type="protein sequence ID" value="GGD78739.1"/>
    <property type="molecule type" value="Genomic_DNA"/>
</dbReference>